<dbReference type="Pfam" id="PF09860">
    <property type="entry name" value="DUF2087"/>
    <property type="match status" value="1"/>
</dbReference>
<protein>
    <recommendedName>
        <fullName evidence="1">DUF2087 domain-containing protein</fullName>
    </recommendedName>
</protein>
<name>A0A382J3X0_9ZZZZ</name>
<evidence type="ECO:0000259" key="1">
    <source>
        <dbReference type="Pfam" id="PF09860"/>
    </source>
</evidence>
<dbReference type="EMBL" id="UINC01071654">
    <property type="protein sequence ID" value="SVC06730.1"/>
    <property type="molecule type" value="Genomic_DNA"/>
</dbReference>
<dbReference type="InterPro" id="IPR018656">
    <property type="entry name" value="DUF2087"/>
</dbReference>
<dbReference type="AlphaFoldDB" id="A0A382J3X0"/>
<proteinExistence type="predicted"/>
<reference evidence="2" key="1">
    <citation type="submission" date="2018-05" db="EMBL/GenBank/DDBJ databases">
        <authorList>
            <person name="Lanie J.A."/>
            <person name="Ng W.-L."/>
            <person name="Kazmierczak K.M."/>
            <person name="Andrzejewski T.M."/>
            <person name="Davidsen T.M."/>
            <person name="Wayne K.J."/>
            <person name="Tettelin H."/>
            <person name="Glass J.I."/>
            <person name="Rusch D."/>
            <person name="Podicherti R."/>
            <person name="Tsui H.-C.T."/>
            <person name="Winkler M.E."/>
        </authorList>
    </citation>
    <scope>NUCLEOTIDE SEQUENCE</scope>
</reference>
<organism evidence="2">
    <name type="scientific">marine metagenome</name>
    <dbReference type="NCBI Taxonomy" id="408172"/>
    <lineage>
        <taxon>unclassified sequences</taxon>
        <taxon>metagenomes</taxon>
        <taxon>ecological metagenomes</taxon>
    </lineage>
</organism>
<sequence>MNQLVNEFEEITRWPKKRSDKEYIIKYLSEKFESGVEYSEKEVNQIIKRHHSFNDFALLRRELISKKYLFRTDDCSKYWKN</sequence>
<evidence type="ECO:0000313" key="2">
    <source>
        <dbReference type="EMBL" id="SVC06730.1"/>
    </source>
</evidence>
<gene>
    <name evidence="2" type="ORF">METZ01_LOCUS259584</name>
</gene>
<feature type="domain" description="DUF2087" evidence="1">
    <location>
        <begin position="11"/>
        <end position="79"/>
    </location>
</feature>
<accession>A0A382J3X0</accession>